<dbReference type="Proteomes" id="UP000248975">
    <property type="component" value="Unassembled WGS sequence"/>
</dbReference>
<gene>
    <name evidence="1" type="ORF">DI533_20460</name>
</gene>
<comment type="caution">
    <text evidence="1">The sequence shown here is derived from an EMBL/GenBank/DDBJ whole genome shotgun (WGS) entry which is preliminary data.</text>
</comment>
<evidence type="ECO:0000313" key="2">
    <source>
        <dbReference type="Proteomes" id="UP000248975"/>
    </source>
</evidence>
<organism evidence="1 2">
    <name type="scientific">Cereibacter sphaeroides</name>
    <name type="common">Rhodobacter sphaeroides</name>
    <dbReference type="NCBI Taxonomy" id="1063"/>
    <lineage>
        <taxon>Bacteria</taxon>
        <taxon>Pseudomonadati</taxon>
        <taxon>Pseudomonadota</taxon>
        <taxon>Alphaproteobacteria</taxon>
        <taxon>Rhodobacterales</taxon>
        <taxon>Paracoccaceae</taxon>
        <taxon>Cereibacter</taxon>
    </lineage>
</organism>
<dbReference type="AlphaFoldDB" id="A0A2W5S7L0"/>
<protein>
    <submittedName>
        <fullName evidence="1">Uncharacterized protein</fullName>
    </submittedName>
</protein>
<accession>A0A2W5S7L0</accession>
<reference evidence="1 2" key="1">
    <citation type="submission" date="2017-08" db="EMBL/GenBank/DDBJ databases">
        <title>Infants hospitalized years apart are colonized by the same room-sourced microbial strains.</title>
        <authorList>
            <person name="Brooks B."/>
            <person name="Olm M.R."/>
            <person name="Firek B.A."/>
            <person name="Baker R."/>
            <person name="Thomas B.C."/>
            <person name="Morowitz M.J."/>
            <person name="Banfield J.F."/>
        </authorList>
    </citation>
    <scope>NUCLEOTIDE SEQUENCE [LARGE SCALE GENOMIC DNA]</scope>
    <source>
        <strain evidence="1">S2_003_000_R2_11</strain>
    </source>
</reference>
<proteinExistence type="predicted"/>
<name>A0A2W5S7L0_CERSP</name>
<evidence type="ECO:0000313" key="1">
    <source>
        <dbReference type="EMBL" id="PZQ95035.1"/>
    </source>
</evidence>
<dbReference type="EMBL" id="QFQS01000010">
    <property type="protein sequence ID" value="PZQ95035.1"/>
    <property type="molecule type" value="Genomic_DNA"/>
</dbReference>
<sequence length="167" mass="18312">MAEHKRLTILKALTAHLESIFGDDLYSHDLRGKVFRGRAVFGADDPMPCVSLLEGKATDYGQFADTNESVRKDSWLLLIQGWVKDDPLNPTDPAYGLLADVEARLSDIIAQDERGKPKYPGIYLLGGLISSLTIAAPVVRPPEDGLSSRAFFYLPVLVGLKSDLTKP</sequence>